<keyword evidence="2" id="KW-1185">Reference proteome</keyword>
<evidence type="ECO:0000313" key="2">
    <source>
        <dbReference type="Proteomes" id="UP000887013"/>
    </source>
</evidence>
<accession>A0A8X6PNS4</accession>
<comment type="caution">
    <text evidence="1">The sequence shown here is derived from an EMBL/GenBank/DDBJ whole genome shotgun (WGS) entry which is preliminary data.</text>
</comment>
<name>A0A8X6PNS4_NEPPI</name>
<proteinExistence type="predicted"/>
<gene>
    <name evidence="1" type="ORF">NPIL_38921</name>
</gene>
<evidence type="ECO:0000313" key="1">
    <source>
        <dbReference type="EMBL" id="GFT76072.1"/>
    </source>
</evidence>
<dbReference type="Proteomes" id="UP000887013">
    <property type="component" value="Unassembled WGS sequence"/>
</dbReference>
<reference evidence="1" key="1">
    <citation type="submission" date="2020-08" db="EMBL/GenBank/DDBJ databases">
        <title>Multicomponent nature underlies the extraordinary mechanical properties of spider dragline silk.</title>
        <authorList>
            <person name="Kono N."/>
            <person name="Nakamura H."/>
            <person name="Mori M."/>
            <person name="Yoshida Y."/>
            <person name="Ohtoshi R."/>
            <person name="Malay A.D."/>
            <person name="Moran D.A.P."/>
            <person name="Tomita M."/>
            <person name="Numata K."/>
            <person name="Arakawa K."/>
        </authorList>
    </citation>
    <scope>NUCLEOTIDE SEQUENCE</scope>
</reference>
<protein>
    <submittedName>
        <fullName evidence="1">Uncharacterized protein</fullName>
    </submittedName>
</protein>
<organism evidence="1 2">
    <name type="scientific">Nephila pilipes</name>
    <name type="common">Giant wood spider</name>
    <name type="synonym">Nephila maculata</name>
    <dbReference type="NCBI Taxonomy" id="299642"/>
    <lineage>
        <taxon>Eukaryota</taxon>
        <taxon>Metazoa</taxon>
        <taxon>Ecdysozoa</taxon>
        <taxon>Arthropoda</taxon>
        <taxon>Chelicerata</taxon>
        <taxon>Arachnida</taxon>
        <taxon>Araneae</taxon>
        <taxon>Araneomorphae</taxon>
        <taxon>Entelegynae</taxon>
        <taxon>Araneoidea</taxon>
        <taxon>Nephilidae</taxon>
        <taxon>Nephila</taxon>
    </lineage>
</organism>
<dbReference type="EMBL" id="BMAW01117624">
    <property type="protein sequence ID" value="GFT76072.1"/>
    <property type="molecule type" value="Genomic_DNA"/>
</dbReference>
<sequence>MAEREETEKMEGLSERAGFVEVRRWERNKQKGSGELKNYYEDLRDFQFFLEEADCHYLGAWTIDRRKRARISIHSVTMATTNAFSLTGSFRKDERPSINVRIVQRGKSGQRAQ</sequence>
<dbReference type="AlphaFoldDB" id="A0A8X6PNS4"/>